<evidence type="ECO:0000256" key="12">
    <source>
        <dbReference type="ARBA" id="ARBA00041377"/>
    </source>
</evidence>
<comment type="similarity">
    <text evidence="1">Belongs to the four-carbon acid sugar kinase family.</text>
</comment>
<keyword evidence="16" id="KW-1185">Reference proteome</keyword>
<keyword evidence="2" id="KW-0808">Transferase</keyword>
<keyword evidence="3" id="KW-0547">Nucleotide-binding</keyword>
<dbReference type="EC" id="2.7.1.217" evidence="10"/>
<sequence length="413" mass="42805">MLLGCIGDDFTGSSDLANTLRKEGMGVRLFSGVPDGPAADGIDAGVVALKSRTIPVAEAVAQSRAALRWLRDQGCTQFLFKYCSTFDSTPEGNIGPVAAALAEDLGETRVIICPAFPATGRSVYQGHLFVGDMLLSDSGMRHHPLTPMTDSDIRRWLAQQTDWAVDHIGAATVFDGADAIRAALGGGSRAMVVVDAIRDADLRAIGRAARDRTLITGGSGIALGLPDNFRDAGTLSATEPDWQGAKGRALLLSGSCSEQTRRQVAAAKASGPAYEVTAEAVMGGEATAARLLGWAEDSNAPAPLIYSSADPAVVKAAQEKFGRDTVASAIEALFGDLAVAWRDAGHRIIVTAGGETSGAVVEALKLDRLDIGPEIAAGVPAVRDPDSGLCLALKSGNFGQDDFFARAVGVLTA</sequence>
<evidence type="ECO:0000256" key="8">
    <source>
        <dbReference type="ARBA" id="ARBA00036346"/>
    </source>
</evidence>
<evidence type="ECO:0000256" key="7">
    <source>
        <dbReference type="ARBA" id="ARBA00035898"/>
    </source>
</evidence>
<dbReference type="InterPro" id="IPR010737">
    <property type="entry name" value="4-carb_acid_sugar_kinase_N"/>
</dbReference>
<evidence type="ECO:0000259" key="14">
    <source>
        <dbReference type="Pfam" id="PF17042"/>
    </source>
</evidence>
<dbReference type="EMBL" id="WUWG01000007">
    <property type="protein sequence ID" value="MXU66628.1"/>
    <property type="molecule type" value="Genomic_DNA"/>
</dbReference>
<comment type="catalytic activity">
    <reaction evidence="7">
        <text>3-dehydro-L-erythronate + ATP = 3-dehydro-4-O-phospho-L-erythronate + ADP + H(+)</text>
        <dbReference type="Rhea" id="RHEA:52552"/>
        <dbReference type="ChEBI" id="CHEBI:15378"/>
        <dbReference type="ChEBI" id="CHEBI:30616"/>
        <dbReference type="ChEBI" id="CHEBI:136592"/>
        <dbReference type="ChEBI" id="CHEBI:136670"/>
        <dbReference type="ChEBI" id="CHEBI:456216"/>
        <dbReference type="EC" id="2.7.1.217"/>
    </reaction>
</comment>
<gene>
    <name evidence="15" type="ORF">GSH16_14360</name>
</gene>
<comment type="catalytic activity">
    <reaction evidence="8">
        <text>3-dehydro-D-erythronate + ATP = 3-dehydro-4-O-phospho-D-erythronate + ADP + H(+)</text>
        <dbReference type="Rhea" id="RHEA:52556"/>
        <dbReference type="ChEBI" id="CHEBI:15378"/>
        <dbReference type="ChEBI" id="CHEBI:30616"/>
        <dbReference type="ChEBI" id="CHEBI:57958"/>
        <dbReference type="ChEBI" id="CHEBI:136593"/>
        <dbReference type="ChEBI" id="CHEBI:456216"/>
        <dbReference type="EC" id="2.7.1.217"/>
    </reaction>
</comment>
<dbReference type="NCBIfam" id="NF043035">
    <property type="entry name" value="OxoTetrKin"/>
    <property type="match status" value="1"/>
</dbReference>
<evidence type="ECO:0000256" key="2">
    <source>
        <dbReference type="ARBA" id="ARBA00022679"/>
    </source>
</evidence>
<dbReference type="Proteomes" id="UP000436016">
    <property type="component" value="Unassembled WGS sequence"/>
</dbReference>
<dbReference type="InterPro" id="IPR031475">
    <property type="entry name" value="NBD_C"/>
</dbReference>
<dbReference type="InterPro" id="IPR037051">
    <property type="entry name" value="4-carb_acid_sugar_kinase_N_sf"/>
</dbReference>
<evidence type="ECO:0000256" key="3">
    <source>
        <dbReference type="ARBA" id="ARBA00022741"/>
    </source>
</evidence>
<evidence type="ECO:0000256" key="4">
    <source>
        <dbReference type="ARBA" id="ARBA00022777"/>
    </source>
</evidence>
<comment type="caution">
    <text evidence="15">The sequence shown here is derived from an EMBL/GenBank/DDBJ whole genome shotgun (WGS) entry which is preliminary data.</text>
</comment>
<name>A0A6B0TYY9_9RHOB</name>
<comment type="function">
    <text evidence="9">Catalyzes the ATP-dependent phosphorylation of 3-oxo-tetronate to 3-oxo-tetronate 4-phosphate.</text>
</comment>
<dbReference type="GO" id="GO:0016301">
    <property type="term" value="F:kinase activity"/>
    <property type="evidence" value="ECO:0007669"/>
    <property type="project" value="UniProtKB-KW"/>
</dbReference>
<dbReference type="RefSeq" id="WP_160856301.1">
    <property type="nucleotide sequence ID" value="NZ_WUWG01000007.1"/>
</dbReference>
<reference evidence="15 16" key="1">
    <citation type="submission" date="2019-12" db="EMBL/GenBank/DDBJ databases">
        <title>Strain KN286 was isolated from seawater, which was collected from Caroline Seamount in the tropical western Pacific.</title>
        <authorList>
            <person name="Wang Q."/>
        </authorList>
    </citation>
    <scope>NUCLEOTIDE SEQUENCE [LARGE SCALE GENOMIC DNA]</scope>
    <source>
        <strain evidence="15 16">KN286</strain>
    </source>
</reference>
<proteinExistence type="inferred from homology"/>
<evidence type="ECO:0000256" key="10">
    <source>
        <dbReference type="ARBA" id="ARBA00039095"/>
    </source>
</evidence>
<dbReference type="InterPro" id="IPR042213">
    <property type="entry name" value="NBD_C_sf"/>
</dbReference>
<evidence type="ECO:0000259" key="13">
    <source>
        <dbReference type="Pfam" id="PF07005"/>
    </source>
</evidence>
<dbReference type="SUPFAM" id="SSF142764">
    <property type="entry name" value="YgbK-like"/>
    <property type="match status" value="1"/>
</dbReference>
<evidence type="ECO:0000256" key="6">
    <source>
        <dbReference type="ARBA" id="ARBA00023277"/>
    </source>
</evidence>
<dbReference type="AlphaFoldDB" id="A0A6B0TYY9"/>
<accession>A0A6B0TYY9</accession>
<dbReference type="Pfam" id="PF07005">
    <property type="entry name" value="SBD_N"/>
    <property type="match status" value="1"/>
</dbReference>
<protein>
    <recommendedName>
        <fullName evidence="11">3-oxo-tetronate kinase</fullName>
        <ecNumber evidence="10">2.7.1.217</ecNumber>
    </recommendedName>
    <alternativeName>
        <fullName evidence="12">3-dehydrotetronate 4-kinase</fullName>
    </alternativeName>
</protein>
<dbReference type="Pfam" id="PF17042">
    <property type="entry name" value="NBD_C"/>
    <property type="match status" value="1"/>
</dbReference>
<dbReference type="InterPro" id="IPR050007">
    <property type="entry name" value="OtnK"/>
</dbReference>
<evidence type="ECO:0000256" key="1">
    <source>
        <dbReference type="ARBA" id="ARBA00005715"/>
    </source>
</evidence>
<dbReference type="GO" id="GO:0005524">
    <property type="term" value="F:ATP binding"/>
    <property type="evidence" value="ECO:0007669"/>
    <property type="project" value="UniProtKB-KW"/>
</dbReference>
<evidence type="ECO:0000313" key="15">
    <source>
        <dbReference type="EMBL" id="MXU66628.1"/>
    </source>
</evidence>
<keyword evidence="4" id="KW-0418">Kinase</keyword>
<dbReference type="Gene3D" id="3.40.980.20">
    <property type="entry name" value="Four-carbon acid sugar kinase, nucleotide binding domain"/>
    <property type="match status" value="1"/>
</dbReference>
<evidence type="ECO:0000313" key="16">
    <source>
        <dbReference type="Proteomes" id="UP000436016"/>
    </source>
</evidence>
<evidence type="ECO:0000256" key="11">
    <source>
        <dbReference type="ARBA" id="ARBA00039461"/>
    </source>
</evidence>
<evidence type="ECO:0000256" key="5">
    <source>
        <dbReference type="ARBA" id="ARBA00022840"/>
    </source>
</evidence>
<keyword evidence="6" id="KW-0119">Carbohydrate metabolism</keyword>
<dbReference type="Gene3D" id="3.40.50.10840">
    <property type="entry name" value="Putative sugar-binding, N-terminal domain"/>
    <property type="match status" value="1"/>
</dbReference>
<evidence type="ECO:0000256" key="9">
    <source>
        <dbReference type="ARBA" id="ARBA00037335"/>
    </source>
</evidence>
<organism evidence="15 16">
    <name type="scientific">Oceanomicrobium pacificus</name>
    <dbReference type="NCBI Taxonomy" id="2692916"/>
    <lineage>
        <taxon>Bacteria</taxon>
        <taxon>Pseudomonadati</taxon>
        <taxon>Pseudomonadota</taxon>
        <taxon>Alphaproteobacteria</taxon>
        <taxon>Rhodobacterales</taxon>
        <taxon>Paracoccaceae</taxon>
        <taxon>Oceanomicrobium</taxon>
    </lineage>
</organism>
<feature type="domain" description="Four-carbon acid sugar kinase nucleotide binding" evidence="14">
    <location>
        <begin position="250"/>
        <end position="404"/>
    </location>
</feature>
<keyword evidence="5" id="KW-0067">ATP-binding</keyword>
<feature type="domain" description="Four-carbon acid sugar kinase N-terminal" evidence="13">
    <location>
        <begin position="3"/>
        <end position="224"/>
    </location>
</feature>